<dbReference type="AlphaFoldDB" id="U3A828"/>
<dbReference type="Proteomes" id="UP000016568">
    <property type="component" value="Unassembled WGS sequence"/>
</dbReference>
<sequence length="83" mass="9403">MANKQSTADHLLTTFSERSPMTEAEKERAAVVAWLRKRARRWLAMETYGSYIAQKVVIKNCEMLGGYADIIERGDHLKGTGDE</sequence>
<dbReference type="RefSeq" id="WP_021691726.1">
    <property type="nucleotide sequence ID" value="NZ_BASZ01000012.1"/>
</dbReference>
<reference evidence="1 2" key="1">
    <citation type="submission" date="2013-09" db="EMBL/GenBank/DDBJ databases">
        <title>Whole genome shotgun sequence of Novosphingobium tardaugens NBRC 16725.</title>
        <authorList>
            <person name="Isaki S."/>
            <person name="Hosoyama A."/>
            <person name="Tsuchikane K."/>
            <person name="Katsumata H."/>
            <person name="Ando Y."/>
            <person name="Yamazaki S."/>
            <person name="Fujita N."/>
        </authorList>
    </citation>
    <scope>NUCLEOTIDE SEQUENCE [LARGE SCALE GENOMIC DNA]</scope>
    <source>
        <strain evidence="1 2">NBRC 16725</strain>
    </source>
</reference>
<protein>
    <submittedName>
        <fullName evidence="1">Uncharacterized protein</fullName>
    </submittedName>
</protein>
<dbReference type="KEGG" id="ntd:EGO55_10345"/>
<evidence type="ECO:0000313" key="2">
    <source>
        <dbReference type="Proteomes" id="UP000016568"/>
    </source>
</evidence>
<organism evidence="1 2">
    <name type="scientific">Caenibius tardaugens NBRC 16725</name>
    <dbReference type="NCBI Taxonomy" id="1219035"/>
    <lineage>
        <taxon>Bacteria</taxon>
        <taxon>Pseudomonadati</taxon>
        <taxon>Pseudomonadota</taxon>
        <taxon>Alphaproteobacteria</taxon>
        <taxon>Sphingomonadales</taxon>
        <taxon>Erythrobacteraceae</taxon>
        <taxon>Caenibius</taxon>
    </lineage>
</organism>
<dbReference type="EMBL" id="BASZ01000012">
    <property type="protein sequence ID" value="GAD50908.1"/>
    <property type="molecule type" value="Genomic_DNA"/>
</dbReference>
<accession>U3A828</accession>
<evidence type="ECO:0000313" key="1">
    <source>
        <dbReference type="EMBL" id="GAD50908.1"/>
    </source>
</evidence>
<name>U3A828_9SPHN</name>
<comment type="caution">
    <text evidence="1">The sequence shown here is derived from an EMBL/GenBank/DDBJ whole genome shotgun (WGS) entry which is preliminary data.</text>
</comment>
<gene>
    <name evidence="1" type="ORF">NT2_12_01670</name>
</gene>
<proteinExistence type="predicted"/>
<keyword evidence="2" id="KW-1185">Reference proteome</keyword>